<keyword evidence="3" id="KW-1185">Reference proteome</keyword>
<protein>
    <recommendedName>
        <fullName evidence="1">DUF7661 domain-containing protein</fullName>
    </recommendedName>
</protein>
<feature type="domain" description="DUF7661" evidence="1">
    <location>
        <begin position="3"/>
        <end position="70"/>
    </location>
</feature>
<accession>A0ABU2C3I8</accession>
<dbReference type="Proteomes" id="UP001180487">
    <property type="component" value="Unassembled WGS sequence"/>
</dbReference>
<evidence type="ECO:0000313" key="3">
    <source>
        <dbReference type="Proteomes" id="UP001180487"/>
    </source>
</evidence>
<proteinExistence type="predicted"/>
<dbReference type="EMBL" id="JAVDXT010000001">
    <property type="protein sequence ID" value="MDR7375874.1"/>
    <property type="molecule type" value="Genomic_DNA"/>
</dbReference>
<reference evidence="2 3" key="1">
    <citation type="submission" date="2023-07" db="EMBL/GenBank/DDBJ databases">
        <title>Sorghum-associated microbial communities from plants grown in Nebraska, USA.</title>
        <authorList>
            <person name="Schachtman D."/>
        </authorList>
    </citation>
    <scope>NUCLEOTIDE SEQUENCE [LARGE SCALE GENOMIC DNA]</scope>
    <source>
        <strain evidence="2 3">BE313</strain>
    </source>
</reference>
<dbReference type="Pfam" id="PF24697">
    <property type="entry name" value="DUF7661"/>
    <property type="match status" value="1"/>
</dbReference>
<sequence>MKYVFNVFGRIIAMERSHGAWTGFQISPEGKRRPVELAVPSDIDHSELAQYLYDVYHEDATPTNGDVFEILPQ</sequence>
<evidence type="ECO:0000259" key="1">
    <source>
        <dbReference type="Pfam" id="PF24697"/>
    </source>
</evidence>
<comment type="caution">
    <text evidence="2">The sequence shown here is derived from an EMBL/GenBank/DDBJ whole genome shotgun (WGS) entry which is preliminary data.</text>
</comment>
<gene>
    <name evidence="2" type="ORF">J2X19_000532</name>
</gene>
<evidence type="ECO:0000313" key="2">
    <source>
        <dbReference type="EMBL" id="MDR7375874.1"/>
    </source>
</evidence>
<organism evidence="2 3">
    <name type="scientific">Rhodoferax ferrireducens</name>
    <dbReference type="NCBI Taxonomy" id="192843"/>
    <lineage>
        <taxon>Bacteria</taxon>
        <taxon>Pseudomonadati</taxon>
        <taxon>Pseudomonadota</taxon>
        <taxon>Betaproteobacteria</taxon>
        <taxon>Burkholderiales</taxon>
        <taxon>Comamonadaceae</taxon>
        <taxon>Rhodoferax</taxon>
    </lineage>
</organism>
<name>A0ABU2C3I8_9BURK</name>
<dbReference type="InterPro" id="IPR056078">
    <property type="entry name" value="DUF7661"/>
</dbReference>